<organism evidence="4 5">
    <name type="scientific">Abeliophyllum distichum</name>
    <dbReference type="NCBI Taxonomy" id="126358"/>
    <lineage>
        <taxon>Eukaryota</taxon>
        <taxon>Viridiplantae</taxon>
        <taxon>Streptophyta</taxon>
        <taxon>Embryophyta</taxon>
        <taxon>Tracheophyta</taxon>
        <taxon>Spermatophyta</taxon>
        <taxon>Magnoliopsida</taxon>
        <taxon>eudicotyledons</taxon>
        <taxon>Gunneridae</taxon>
        <taxon>Pentapetalae</taxon>
        <taxon>asterids</taxon>
        <taxon>lamiids</taxon>
        <taxon>Lamiales</taxon>
        <taxon>Oleaceae</taxon>
        <taxon>Forsythieae</taxon>
        <taxon>Abeliophyllum</taxon>
    </lineage>
</organism>
<proteinExistence type="predicted"/>
<keyword evidence="5" id="KW-1185">Reference proteome</keyword>
<reference evidence="5" key="1">
    <citation type="submission" date="2024-07" db="EMBL/GenBank/DDBJ databases">
        <title>Two chromosome-level genome assemblies of Korean endemic species Abeliophyllum distichum and Forsythia ovata (Oleaceae).</title>
        <authorList>
            <person name="Jang H."/>
        </authorList>
    </citation>
    <scope>NUCLEOTIDE SEQUENCE [LARGE SCALE GENOMIC DNA]</scope>
</reference>
<keyword evidence="2" id="KW-0238">DNA-binding</keyword>
<dbReference type="GO" id="GO:0003677">
    <property type="term" value="F:DNA binding"/>
    <property type="evidence" value="ECO:0007669"/>
    <property type="project" value="UniProtKB-KW"/>
</dbReference>
<comment type="caution">
    <text evidence="4">The sequence shown here is derived from an EMBL/GenBank/DDBJ whole genome shotgun (WGS) entry which is preliminary data.</text>
</comment>
<dbReference type="AlphaFoldDB" id="A0ABD1P3D0"/>
<accession>A0ABD1P3D0</accession>
<evidence type="ECO:0000256" key="2">
    <source>
        <dbReference type="ARBA" id="ARBA00023125"/>
    </source>
</evidence>
<evidence type="ECO:0000259" key="3">
    <source>
        <dbReference type="Pfam" id="PF26575"/>
    </source>
</evidence>
<dbReference type="Proteomes" id="UP001604336">
    <property type="component" value="Unassembled WGS sequence"/>
</dbReference>
<evidence type="ECO:0000256" key="1">
    <source>
        <dbReference type="ARBA" id="ARBA00004123"/>
    </source>
</evidence>
<evidence type="ECO:0000313" key="4">
    <source>
        <dbReference type="EMBL" id="KAL2458386.1"/>
    </source>
</evidence>
<dbReference type="PANTHER" id="PTHR31003">
    <property type="entry name" value="MYB FAMILY TRANSCRIPTION FACTOR"/>
    <property type="match status" value="1"/>
</dbReference>
<protein>
    <submittedName>
        <fullName evidence="4">Homeodomain-like superfamily protein</fullName>
    </submittedName>
</protein>
<comment type="subcellular location">
    <subcellularLocation>
        <location evidence="1">Nucleus</location>
    </subcellularLocation>
</comment>
<dbReference type="InterPro" id="IPR058673">
    <property type="entry name" value="HHO5-like_N"/>
</dbReference>
<dbReference type="Pfam" id="PF26575">
    <property type="entry name" value="HHO5_N"/>
    <property type="match status" value="1"/>
</dbReference>
<dbReference type="GO" id="GO:0005634">
    <property type="term" value="C:nucleus"/>
    <property type="evidence" value="ECO:0007669"/>
    <property type="project" value="UniProtKB-SubCell"/>
</dbReference>
<dbReference type="EMBL" id="JBFOLK010000024">
    <property type="protein sequence ID" value="KAL2458386.1"/>
    <property type="molecule type" value="Genomic_DNA"/>
</dbReference>
<sequence length="158" mass="18157">MGLSELSLTCRQSTMKPFIPKMIGEILEEVSLISNSSERLSKLDDYVNRLQDEMKKIDAFKRKLPLCMLPLTNDGFANLWVLMTVIAAIATMKENLMQCRKSSTEPIFEEFIPLKKISDDLDEKLEAPKDEIVSSRDKMTWMSSVQLWNSGHTMLHKE</sequence>
<evidence type="ECO:0000313" key="5">
    <source>
        <dbReference type="Proteomes" id="UP001604336"/>
    </source>
</evidence>
<name>A0ABD1P3D0_9LAMI</name>
<dbReference type="InterPro" id="IPR044787">
    <property type="entry name" value="HHO5-like"/>
</dbReference>
<feature type="domain" description="HHO5-like N-terminal" evidence="3">
    <location>
        <begin position="16"/>
        <end position="73"/>
    </location>
</feature>
<dbReference type="PANTHER" id="PTHR31003:SF3">
    <property type="entry name" value="HOMEODOMAIN-LIKE SUPERFAMILY PROTEIN-RELATED"/>
    <property type="match status" value="1"/>
</dbReference>
<gene>
    <name evidence="4" type="ORF">Adt_45953</name>
</gene>